<evidence type="ECO:0000313" key="3">
    <source>
        <dbReference type="Proteomes" id="UP000245910"/>
    </source>
</evidence>
<organism evidence="2 3">
    <name type="scientific">Fusarium venenatum</name>
    <dbReference type="NCBI Taxonomy" id="56646"/>
    <lineage>
        <taxon>Eukaryota</taxon>
        <taxon>Fungi</taxon>
        <taxon>Dikarya</taxon>
        <taxon>Ascomycota</taxon>
        <taxon>Pezizomycotina</taxon>
        <taxon>Sordariomycetes</taxon>
        <taxon>Hypocreomycetidae</taxon>
        <taxon>Hypocreales</taxon>
        <taxon>Nectriaceae</taxon>
        <taxon>Fusarium</taxon>
    </lineage>
</organism>
<dbReference type="Gene3D" id="1.20.1280.50">
    <property type="match status" value="1"/>
</dbReference>
<name>A0A2L2TJQ2_9HYPO</name>
<evidence type="ECO:0000313" key="2">
    <source>
        <dbReference type="EMBL" id="CEI68273.1"/>
    </source>
</evidence>
<feature type="domain" description="F-box" evidence="1">
    <location>
        <begin position="3"/>
        <end position="51"/>
    </location>
</feature>
<dbReference type="Pfam" id="PF12937">
    <property type="entry name" value="F-box-like"/>
    <property type="match status" value="1"/>
</dbReference>
<reference evidence="3" key="1">
    <citation type="submission" date="2014-10" db="EMBL/GenBank/DDBJ databases">
        <authorList>
            <person name="King R."/>
        </authorList>
    </citation>
    <scope>NUCLEOTIDE SEQUENCE [LARGE SCALE GENOMIC DNA]</scope>
    <source>
        <strain evidence="3">A3/5</strain>
    </source>
</reference>
<dbReference type="AlphaFoldDB" id="A0A2L2TJQ2"/>
<evidence type="ECO:0000259" key="1">
    <source>
        <dbReference type="Pfam" id="PF12937"/>
    </source>
</evidence>
<dbReference type="PANTHER" id="PTHR42057">
    <property type="entry name" value="F-BOX DOMAIN PROTEIN (AFU_ORTHOLOGUE AFUA_4G00200)"/>
    <property type="match status" value="1"/>
</dbReference>
<dbReference type="EMBL" id="LN649231">
    <property type="protein sequence ID" value="CEI68273.1"/>
    <property type="molecule type" value="Genomic_DNA"/>
</dbReference>
<dbReference type="SUPFAM" id="SSF52047">
    <property type="entry name" value="RNI-like"/>
    <property type="match status" value="1"/>
</dbReference>
<dbReference type="PANTHER" id="PTHR42057:SF2">
    <property type="entry name" value="F-BOX DOMAIN PROTEIN (AFU_ORTHOLOGUE AFUA_4G00200)-RELATED"/>
    <property type="match status" value="1"/>
</dbReference>
<protein>
    <recommendedName>
        <fullName evidence="1">F-box domain-containing protein</fullName>
    </recommendedName>
</protein>
<proteinExistence type="predicted"/>
<dbReference type="InterPro" id="IPR001810">
    <property type="entry name" value="F-box_dom"/>
</dbReference>
<accession>A0A2L2TJQ2</accession>
<dbReference type="Proteomes" id="UP000245910">
    <property type="component" value="Chromosome III"/>
</dbReference>
<keyword evidence="3" id="KW-1185">Reference proteome</keyword>
<sequence length="441" mass="50989">MIPYLPDEILSAIFSHLLTPSQRHHCRDDWHHDSTQVRLVCHRWNAIATKCLLGTLVLRHSGITMNDKFRAWHKLVDSDRLRPDVRRIAIETAILAEDPSSINHGACEVRFTAACIGPEGEIERNHQMNLMDVSLDITPVEEPTNTRLHSLKALARAIQERNKRPNLSTVRELVLENLQNVPILDSVATDPLRDIERLHIKILSEGEKYGILDLVPNLVELTLAGKNWAAIPGAFYGMDVVFPRLDTLTLQGLENLHKWHFDWVLSHKSLRNLNLHQCTIATHCLVQQPKFVFWRVNLDGWVRVQDDTHDPDHQHRFPIDYTPTPDDDEPGWIRKHLPRLEAFSFDAKEWENYFRHVEDPLSSYTEIGFRYSWFAHGWSLLQPRPWLPERSVLNCIEKCQYVEAGVIGRPEVLPDITEQADSQALEKLLQTVEGRRRNAGR</sequence>